<feature type="signal peptide" evidence="1">
    <location>
        <begin position="1"/>
        <end position="19"/>
    </location>
</feature>
<accession>A0A6G1H9N5</accession>
<reference evidence="4" key="1">
    <citation type="journal article" date="2020" name="Stud. Mycol.">
        <title>101 Dothideomycetes genomes: a test case for predicting lifestyles and emergence of pathogens.</title>
        <authorList>
            <person name="Haridas S."/>
            <person name="Albert R."/>
            <person name="Binder M."/>
            <person name="Bloem J."/>
            <person name="Labutti K."/>
            <person name="Salamov A."/>
            <person name="Andreopoulos B."/>
            <person name="Baker S."/>
            <person name="Barry K."/>
            <person name="Bills G."/>
            <person name="Bluhm B."/>
            <person name="Cannon C."/>
            <person name="Castanera R."/>
            <person name="Culley D."/>
            <person name="Daum C."/>
            <person name="Ezra D."/>
            <person name="Gonzalez J."/>
            <person name="Henrissat B."/>
            <person name="Kuo A."/>
            <person name="Liang C."/>
            <person name="Lipzen A."/>
            <person name="Lutzoni F."/>
            <person name="Magnuson J."/>
            <person name="Mondo S."/>
            <person name="Nolan M."/>
            <person name="Ohm R."/>
            <person name="Pangilinan J."/>
            <person name="Park H.-J."/>
            <person name="Ramirez L."/>
            <person name="Alfaro M."/>
            <person name="Sun H."/>
            <person name="Tritt A."/>
            <person name="Yoshinaga Y."/>
            <person name="Zwiers L.-H."/>
            <person name="Turgeon B."/>
            <person name="Goodwin S."/>
            <person name="Spatafora J."/>
            <person name="Crous P."/>
            <person name="Grigoriev I."/>
        </authorList>
    </citation>
    <scope>NUCLEOTIDE SEQUENCE</scope>
    <source>
        <strain evidence="4">CBS 113979</strain>
    </source>
</reference>
<dbReference type="SUPFAM" id="SSF55347">
    <property type="entry name" value="Glyceraldehyde-3-phosphate dehydrogenase-like, C-terminal domain"/>
    <property type="match status" value="1"/>
</dbReference>
<dbReference type="Gene3D" id="3.30.360.10">
    <property type="entry name" value="Dihydrodipicolinate Reductase, domain 2"/>
    <property type="match status" value="1"/>
</dbReference>
<feature type="chain" id="PRO_5026108119" evidence="1">
    <location>
        <begin position="20"/>
        <end position="385"/>
    </location>
</feature>
<feature type="domain" description="Gfo/Idh/MocA-like oxidoreductase N-terminal" evidence="2">
    <location>
        <begin position="5"/>
        <end position="138"/>
    </location>
</feature>
<evidence type="ECO:0000313" key="4">
    <source>
        <dbReference type="EMBL" id="KAF1989777.1"/>
    </source>
</evidence>
<feature type="domain" description="Gal80p-like C-terminal" evidence="3">
    <location>
        <begin position="146"/>
        <end position="294"/>
    </location>
</feature>
<proteinExistence type="predicted"/>
<keyword evidence="5" id="KW-1185">Reference proteome</keyword>
<dbReference type="InterPro" id="IPR055080">
    <property type="entry name" value="Gal80p-like_C"/>
</dbReference>
<protein>
    <submittedName>
        <fullName evidence="4">NAD(P)-binding protein</fullName>
    </submittedName>
</protein>
<dbReference type="InterPro" id="IPR051317">
    <property type="entry name" value="Gfo/Idh/MocA_oxidoreduct"/>
</dbReference>
<sequence length="385" mass="41909">MAPLRLALIGLSKSGSAWAATAHHPYLLSAPSKYTITGLLNSSLASSQKAVQDFSLPASTAAYGSPDDLGREFDRYDVIVCSVRVDKHYPSLMPVLRAMEGGKGRGKMVHCEWPLGRNLQEAKELLVAAEEAGVRTMISLQGRYEPAVLKVKEIVESGRIGKVLSSDFIGAGGLGGGRENSNMKWITTRDLGGNLFTIFFGHTMDFVLHALGGELESYNSLIDTKRPKVEIFDKSLGEVVETVDTKVPDQILVQGHLTTGAILSFHLRGGASFPSGPKLLWRVYGEKGEIQITGPQAVLNVGAPTTLELHDHATGEIENITVEEPFESLSMYARNIGRMYEALANGDDSKIIDWKEATKHHALIDEIYEREKAGQSQKAKYVSAV</sequence>
<dbReference type="Proteomes" id="UP000800041">
    <property type="component" value="Unassembled WGS sequence"/>
</dbReference>
<dbReference type="AlphaFoldDB" id="A0A6G1H9N5"/>
<name>A0A6G1H9N5_9PEZI</name>
<dbReference type="PANTHER" id="PTHR43708:SF1">
    <property type="entry name" value="GALACTOSE_LACTOSE METABOLISM REGULATORY PROTEIN GAL80"/>
    <property type="match status" value="1"/>
</dbReference>
<dbReference type="Gene3D" id="3.40.50.720">
    <property type="entry name" value="NAD(P)-binding Rossmann-like Domain"/>
    <property type="match status" value="1"/>
</dbReference>
<organism evidence="4 5">
    <name type="scientific">Aulographum hederae CBS 113979</name>
    <dbReference type="NCBI Taxonomy" id="1176131"/>
    <lineage>
        <taxon>Eukaryota</taxon>
        <taxon>Fungi</taxon>
        <taxon>Dikarya</taxon>
        <taxon>Ascomycota</taxon>
        <taxon>Pezizomycotina</taxon>
        <taxon>Dothideomycetes</taxon>
        <taxon>Pleosporomycetidae</taxon>
        <taxon>Aulographales</taxon>
        <taxon>Aulographaceae</taxon>
    </lineage>
</organism>
<dbReference type="PANTHER" id="PTHR43708">
    <property type="entry name" value="CONSERVED EXPRESSED OXIDOREDUCTASE (EUROFUNG)"/>
    <property type="match status" value="1"/>
</dbReference>
<gene>
    <name evidence="4" type="ORF">K402DRAFT_326434</name>
</gene>
<evidence type="ECO:0000313" key="5">
    <source>
        <dbReference type="Proteomes" id="UP000800041"/>
    </source>
</evidence>
<keyword evidence="1" id="KW-0732">Signal</keyword>
<dbReference type="OrthoDB" id="64915at2759"/>
<dbReference type="SUPFAM" id="SSF51735">
    <property type="entry name" value="NAD(P)-binding Rossmann-fold domains"/>
    <property type="match status" value="1"/>
</dbReference>
<dbReference type="GO" id="GO:0000166">
    <property type="term" value="F:nucleotide binding"/>
    <property type="evidence" value="ECO:0007669"/>
    <property type="project" value="InterPro"/>
</dbReference>
<dbReference type="InterPro" id="IPR000683">
    <property type="entry name" value="Gfo/Idh/MocA-like_OxRdtase_N"/>
</dbReference>
<dbReference type="EMBL" id="ML977144">
    <property type="protein sequence ID" value="KAF1989777.1"/>
    <property type="molecule type" value="Genomic_DNA"/>
</dbReference>
<evidence type="ECO:0000256" key="1">
    <source>
        <dbReference type="SAM" id="SignalP"/>
    </source>
</evidence>
<evidence type="ECO:0000259" key="2">
    <source>
        <dbReference type="Pfam" id="PF01408"/>
    </source>
</evidence>
<evidence type="ECO:0000259" key="3">
    <source>
        <dbReference type="Pfam" id="PF22685"/>
    </source>
</evidence>
<dbReference type="InterPro" id="IPR036291">
    <property type="entry name" value="NAD(P)-bd_dom_sf"/>
</dbReference>
<dbReference type="Pfam" id="PF01408">
    <property type="entry name" value="GFO_IDH_MocA"/>
    <property type="match status" value="1"/>
</dbReference>
<dbReference type="Pfam" id="PF22685">
    <property type="entry name" value="Gal80p_C-like"/>
    <property type="match status" value="1"/>
</dbReference>